<proteinExistence type="predicted"/>
<dbReference type="Proteomes" id="UP000594030">
    <property type="component" value="Segment"/>
</dbReference>
<accession>A0A7M1RX83</accession>
<dbReference type="RefSeq" id="YP_010111126.1">
    <property type="nucleotide sequence ID" value="NC_055878.1"/>
</dbReference>
<sequence>MEETLSMDLLNAFDEDAIDIKIEEEDLEFDALNDEAPPKNTSTDADPDPKGIFKGKQEGGGAEDGEGEDPEPSSSGEDTTDKDPGDKTSPNTPILASVALACYEDGIFPDLSEDEIKGIKDSESFAAALKKQIEAGLDAEQKRIREMLNVGVEPDVIQQYEGAIQYLSGISEEDIESESDEAETLRKKIIYNDYINRGFKKERAQREVERSFNAGTDIEDAKAALESCLDFYKEEYSSVVEERKAAAAAAKAAQEKQLKEFKAKVLNTEKPFDGINLDKGTREKVYNNMTKASYKDDEGHIMTPIQKYIKENSLDAQYYLSLMYTLTDGFKNIDKLVNQKLTKAKKSALRELEHTLNNTRTLDDGSVNFNMEPEEESYDFIDRIDV</sequence>
<reference evidence="2 3" key="1">
    <citation type="submission" date="2020-07" db="EMBL/GenBank/DDBJ databases">
        <title>Taxonomic proposal: Crassvirales, a new order of highly abundant and diverse bacterial viruses.</title>
        <authorList>
            <person name="Shkoporov A.N."/>
            <person name="Stockdale S.R."/>
            <person name="Guerin E."/>
            <person name="Ross R.P."/>
            <person name="Hill C."/>
        </authorList>
    </citation>
    <scope>NUCLEOTIDE SEQUENCE [LARGE SCALE GENOMIC DNA]</scope>
</reference>
<organism evidence="2 3">
    <name type="scientific">uncultured phage cr108_1</name>
    <dbReference type="NCBI Taxonomy" id="2772069"/>
    <lineage>
        <taxon>Viruses</taxon>
        <taxon>Duplodnaviria</taxon>
        <taxon>Heunggongvirae</taxon>
        <taxon>Uroviricota</taxon>
        <taxon>Caudoviricetes</taxon>
        <taxon>Crassvirales</taxon>
        <taxon>Steigviridae</taxon>
        <taxon>Asinivirinae</taxon>
        <taxon>Pipoluvirus</taxon>
        <taxon>Pipoluvirus rarus</taxon>
    </lineage>
</organism>
<feature type="compositionally biased region" description="Acidic residues" evidence="1">
    <location>
        <begin position="61"/>
        <end position="71"/>
    </location>
</feature>
<dbReference type="GeneID" id="65129460"/>
<dbReference type="KEGG" id="vg:65129460"/>
<feature type="compositionally biased region" description="Basic and acidic residues" evidence="1">
    <location>
        <begin position="47"/>
        <end position="57"/>
    </location>
</feature>
<name>A0A7M1RX83_9CAUD</name>
<protein>
    <submittedName>
        <fullName evidence="2">Uncharacterized protein</fullName>
    </submittedName>
</protein>
<evidence type="ECO:0000256" key="1">
    <source>
        <dbReference type="SAM" id="MobiDB-lite"/>
    </source>
</evidence>
<dbReference type="EMBL" id="MT774385">
    <property type="protein sequence ID" value="QOR58968.1"/>
    <property type="molecule type" value="Genomic_DNA"/>
</dbReference>
<evidence type="ECO:0000313" key="3">
    <source>
        <dbReference type="Proteomes" id="UP000594030"/>
    </source>
</evidence>
<evidence type="ECO:0000313" key="2">
    <source>
        <dbReference type="EMBL" id="QOR58968.1"/>
    </source>
</evidence>
<keyword evidence="3" id="KW-1185">Reference proteome</keyword>
<feature type="region of interest" description="Disordered" evidence="1">
    <location>
        <begin position="28"/>
        <end position="92"/>
    </location>
</feature>